<proteinExistence type="predicted"/>
<feature type="non-terminal residue" evidence="1">
    <location>
        <position position="1"/>
    </location>
</feature>
<dbReference type="EMBL" id="MU006745">
    <property type="protein sequence ID" value="KAF2622339.1"/>
    <property type="molecule type" value="Genomic_DNA"/>
</dbReference>
<reference evidence="1" key="1">
    <citation type="journal article" date="2020" name="Stud. Mycol.">
        <title>101 Dothideomycetes genomes: a test case for predicting lifestyles and emergence of pathogens.</title>
        <authorList>
            <person name="Haridas S."/>
            <person name="Albert R."/>
            <person name="Binder M."/>
            <person name="Bloem J."/>
            <person name="Labutti K."/>
            <person name="Salamov A."/>
            <person name="Andreopoulos B."/>
            <person name="Baker S."/>
            <person name="Barry K."/>
            <person name="Bills G."/>
            <person name="Bluhm B."/>
            <person name="Cannon C."/>
            <person name="Castanera R."/>
            <person name="Culley D."/>
            <person name="Daum C."/>
            <person name="Ezra D."/>
            <person name="Gonzalez J."/>
            <person name="Henrissat B."/>
            <person name="Kuo A."/>
            <person name="Liang C."/>
            <person name="Lipzen A."/>
            <person name="Lutzoni F."/>
            <person name="Magnuson J."/>
            <person name="Mondo S."/>
            <person name="Nolan M."/>
            <person name="Ohm R."/>
            <person name="Pangilinan J."/>
            <person name="Park H.-J."/>
            <person name="Ramirez L."/>
            <person name="Alfaro M."/>
            <person name="Sun H."/>
            <person name="Tritt A."/>
            <person name="Yoshinaga Y."/>
            <person name="Zwiers L.-H."/>
            <person name="Turgeon B."/>
            <person name="Goodwin S."/>
            <person name="Spatafora J."/>
            <person name="Crous P."/>
            <person name="Grigoriev I."/>
        </authorList>
    </citation>
    <scope>NUCLEOTIDE SEQUENCE</scope>
    <source>
        <strain evidence="1">CBS 525.71</strain>
    </source>
</reference>
<keyword evidence="2" id="KW-1185">Reference proteome</keyword>
<accession>A0ACB6RKP5</accession>
<evidence type="ECO:0000313" key="2">
    <source>
        <dbReference type="Proteomes" id="UP000799754"/>
    </source>
</evidence>
<gene>
    <name evidence="1" type="ORF">BU25DRAFT_352352</name>
</gene>
<comment type="caution">
    <text evidence="1">The sequence shown here is derived from an EMBL/GenBank/DDBJ whole genome shotgun (WGS) entry which is preliminary data.</text>
</comment>
<name>A0ACB6RKP5_9PLEO</name>
<dbReference type="Proteomes" id="UP000799754">
    <property type="component" value="Unassembled WGS sequence"/>
</dbReference>
<sequence length="106" mass="12206">FECTGLSPFDPQQILARFQTKDVSRPSTADIESVYNSHAKKLSHTIHTIVVQKTLLQHENQHLRDAFMNEKKHRQRGRALLLEAPAEYDGGAQWWSPKKVQDARAR</sequence>
<organism evidence="1 2">
    <name type="scientific">Macroventuria anomochaeta</name>
    <dbReference type="NCBI Taxonomy" id="301207"/>
    <lineage>
        <taxon>Eukaryota</taxon>
        <taxon>Fungi</taxon>
        <taxon>Dikarya</taxon>
        <taxon>Ascomycota</taxon>
        <taxon>Pezizomycotina</taxon>
        <taxon>Dothideomycetes</taxon>
        <taxon>Pleosporomycetidae</taxon>
        <taxon>Pleosporales</taxon>
        <taxon>Pleosporineae</taxon>
        <taxon>Didymellaceae</taxon>
        <taxon>Macroventuria</taxon>
    </lineage>
</organism>
<protein>
    <submittedName>
        <fullName evidence="1">Uncharacterized protein</fullName>
    </submittedName>
</protein>
<evidence type="ECO:0000313" key="1">
    <source>
        <dbReference type="EMBL" id="KAF2622339.1"/>
    </source>
</evidence>